<dbReference type="OrthoDB" id="40579at2759"/>
<keyword evidence="3" id="KW-0378">Hydrolase</keyword>
<accession>A0A1X2HS56</accession>
<dbReference type="InterPro" id="IPR023214">
    <property type="entry name" value="HAD_sf"/>
</dbReference>
<dbReference type="GO" id="GO:0046872">
    <property type="term" value="F:metal ion binding"/>
    <property type="evidence" value="ECO:0007669"/>
    <property type="project" value="UniProtKB-KW"/>
</dbReference>
<dbReference type="CDD" id="cd07529">
    <property type="entry name" value="HAD_AtGPP-like"/>
    <property type="match status" value="1"/>
</dbReference>
<dbReference type="GO" id="GO:0008253">
    <property type="term" value="F:5'-nucleotidase activity"/>
    <property type="evidence" value="ECO:0007669"/>
    <property type="project" value="EnsemblFungi"/>
</dbReference>
<dbReference type="InterPro" id="IPR006439">
    <property type="entry name" value="HAD-SF_hydro_IA"/>
</dbReference>
<evidence type="ECO:0000256" key="3">
    <source>
        <dbReference type="ARBA" id="ARBA00022801"/>
    </source>
</evidence>
<gene>
    <name evidence="5" type="ORF">BCR43DRAFT_481497</name>
</gene>
<dbReference type="STRING" id="13706.A0A1X2HS56"/>
<protein>
    <submittedName>
        <fullName evidence="5">HAD-like domain-containing protein</fullName>
    </submittedName>
</protein>
<dbReference type="PANTHER" id="PTHR18901">
    <property type="entry name" value="2-DEOXYGLUCOSE-6-PHOSPHATE PHOSPHATASE 2"/>
    <property type="match status" value="1"/>
</dbReference>
<keyword evidence="6" id="KW-1185">Reference proteome</keyword>
<evidence type="ECO:0000256" key="4">
    <source>
        <dbReference type="ARBA" id="ARBA00022842"/>
    </source>
</evidence>
<dbReference type="SFLD" id="SFLDG01135">
    <property type="entry name" value="C1.5.6:_HAD__Beta-PGM__Phospha"/>
    <property type="match status" value="1"/>
</dbReference>
<keyword evidence="4" id="KW-0460">Magnesium</keyword>
<dbReference type="SFLD" id="SFLDG01129">
    <property type="entry name" value="C1.5:_HAD__Beta-PGM__Phosphata"/>
    <property type="match status" value="1"/>
</dbReference>
<dbReference type="SFLD" id="SFLDS00003">
    <property type="entry name" value="Haloacid_Dehalogenase"/>
    <property type="match status" value="1"/>
</dbReference>
<dbReference type="InterPro" id="IPR023198">
    <property type="entry name" value="PGP-like_dom2"/>
</dbReference>
<evidence type="ECO:0000313" key="5">
    <source>
        <dbReference type="EMBL" id="ORZ02406.1"/>
    </source>
</evidence>
<dbReference type="PANTHER" id="PTHR18901:SF38">
    <property type="entry name" value="PSEUDOURIDINE-5'-PHOSPHATASE"/>
    <property type="match status" value="1"/>
</dbReference>
<evidence type="ECO:0000256" key="2">
    <source>
        <dbReference type="ARBA" id="ARBA00022723"/>
    </source>
</evidence>
<evidence type="ECO:0000256" key="1">
    <source>
        <dbReference type="ARBA" id="ARBA00001946"/>
    </source>
</evidence>
<dbReference type="GO" id="GO:1990738">
    <property type="term" value="F:pseudouridine 5'-phosphatase activity"/>
    <property type="evidence" value="ECO:0007669"/>
    <property type="project" value="EnsemblFungi"/>
</dbReference>
<dbReference type="InterPro" id="IPR036412">
    <property type="entry name" value="HAD-like_sf"/>
</dbReference>
<dbReference type="InterPro" id="IPR041492">
    <property type="entry name" value="HAD_2"/>
</dbReference>
<dbReference type="Gene3D" id="3.40.50.1000">
    <property type="entry name" value="HAD superfamily/HAD-like"/>
    <property type="match status" value="1"/>
</dbReference>
<dbReference type="NCBIfam" id="TIGR01509">
    <property type="entry name" value="HAD-SF-IA-v3"/>
    <property type="match status" value="1"/>
</dbReference>
<keyword evidence="2" id="KW-0479">Metal-binding</keyword>
<proteinExistence type="predicted"/>
<organism evidence="5 6">
    <name type="scientific">Syncephalastrum racemosum</name>
    <name type="common">Filamentous fungus</name>
    <dbReference type="NCBI Taxonomy" id="13706"/>
    <lineage>
        <taxon>Eukaryota</taxon>
        <taxon>Fungi</taxon>
        <taxon>Fungi incertae sedis</taxon>
        <taxon>Mucoromycota</taxon>
        <taxon>Mucoromycotina</taxon>
        <taxon>Mucoromycetes</taxon>
        <taxon>Mucorales</taxon>
        <taxon>Syncephalastraceae</taxon>
        <taxon>Syncephalastrum</taxon>
    </lineage>
</organism>
<evidence type="ECO:0000313" key="6">
    <source>
        <dbReference type="Proteomes" id="UP000242180"/>
    </source>
</evidence>
<dbReference type="FunCoup" id="A0A1X2HS56">
    <property type="interactions" value="32"/>
</dbReference>
<dbReference type="FunFam" id="3.40.50.1000:FF:000055">
    <property type="entry name" value="Haloacid dehalogenase-like hydrolase family protein"/>
    <property type="match status" value="1"/>
</dbReference>
<dbReference type="EMBL" id="MCGN01000001">
    <property type="protein sequence ID" value="ORZ02406.1"/>
    <property type="molecule type" value="Genomic_DNA"/>
</dbReference>
<dbReference type="SUPFAM" id="SSF56784">
    <property type="entry name" value="HAD-like"/>
    <property type="match status" value="1"/>
</dbReference>
<dbReference type="OMA" id="FHHMVMG"/>
<dbReference type="AlphaFoldDB" id="A0A1X2HS56"/>
<name>A0A1X2HS56_SYNRA</name>
<dbReference type="FunFam" id="1.10.150.240:FF:000001">
    <property type="entry name" value="Haloacid dehalogenase-like hydrolase domain"/>
    <property type="match status" value="1"/>
</dbReference>
<reference evidence="5 6" key="1">
    <citation type="submission" date="2016-07" db="EMBL/GenBank/DDBJ databases">
        <title>Pervasive Adenine N6-methylation of Active Genes in Fungi.</title>
        <authorList>
            <consortium name="DOE Joint Genome Institute"/>
            <person name="Mondo S.J."/>
            <person name="Dannebaum R.O."/>
            <person name="Kuo R.C."/>
            <person name="Labutti K."/>
            <person name="Haridas S."/>
            <person name="Kuo A."/>
            <person name="Salamov A."/>
            <person name="Ahrendt S.R."/>
            <person name="Lipzen A."/>
            <person name="Sullivan W."/>
            <person name="Andreopoulos W.B."/>
            <person name="Clum A."/>
            <person name="Lindquist E."/>
            <person name="Daum C."/>
            <person name="Ramamoorthy G.K."/>
            <person name="Gryganskyi A."/>
            <person name="Culley D."/>
            <person name="Magnuson J.K."/>
            <person name="James T.Y."/>
            <person name="O'Malley M.A."/>
            <person name="Stajich J.E."/>
            <person name="Spatafora J.W."/>
            <person name="Visel A."/>
            <person name="Grigoriev I.V."/>
        </authorList>
    </citation>
    <scope>NUCLEOTIDE SEQUENCE [LARGE SCALE GENOMIC DNA]</scope>
    <source>
        <strain evidence="5 6">NRRL 2496</strain>
    </source>
</reference>
<dbReference type="InterPro" id="IPR045228">
    <property type="entry name" value="Gpp1/Gpp2-like"/>
</dbReference>
<comment type="caution">
    <text evidence="5">The sequence shown here is derived from an EMBL/GenBank/DDBJ whole genome shotgun (WGS) entry which is preliminary data.</text>
</comment>
<sequence length="246" mass="27464">MPKITHCIFDMDGLLLDTERVYTEVTQEVLDRYAPGKKFTWDVKSKLMGRTGYESASMVVEEYNLPMTVDEYLDITGQLQEERFPLVKPLPGVERLLYHLHKHKVPMAVATSSNRSKFELKTSRIRELFSLFDYIVCGDDPEIKEGKPAPDIFLAAQKKLGNPSSDTCLVFEDATNGVQAALNAHMHVVWIPDPNLLAIAGDPDSHGASQVLESMAHFDPEHFALPAFGTQGESETITDKDIQLAA</sequence>
<dbReference type="Gene3D" id="1.10.150.240">
    <property type="entry name" value="Putative phosphatase, domain 2"/>
    <property type="match status" value="1"/>
</dbReference>
<dbReference type="Pfam" id="PF13419">
    <property type="entry name" value="HAD_2"/>
    <property type="match status" value="1"/>
</dbReference>
<comment type="cofactor">
    <cofactor evidence="1">
        <name>Mg(2+)</name>
        <dbReference type="ChEBI" id="CHEBI:18420"/>
    </cofactor>
</comment>
<dbReference type="InParanoid" id="A0A1X2HS56"/>
<dbReference type="Proteomes" id="UP000242180">
    <property type="component" value="Unassembled WGS sequence"/>
</dbReference>